<dbReference type="SUPFAM" id="SSF103473">
    <property type="entry name" value="MFS general substrate transporter"/>
    <property type="match status" value="1"/>
</dbReference>
<dbReference type="Gene3D" id="1.20.1250.20">
    <property type="entry name" value="MFS general substrate transporter like domains"/>
    <property type="match status" value="1"/>
</dbReference>
<feature type="transmembrane region" description="Helical" evidence="8">
    <location>
        <begin position="91"/>
        <end position="114"/>
    </location>
</feature>
<dbReference type="CDD" id="cd17321">
    <property type="entry name" value="MFS_MMR_MDR_like"/>
    <property type="match status" value="1"/>
</dbReference>
<feature type="transmembrane region" description="Helical" evidence="8">
    <location>
        <begin position="416"/>
        <end position="436"/>
    </location>
</feature>
<keyword evidence="11" id="KW-1185">Reference proteome</keyword>
<feature type="region of interest" description="Disordered" evidence="7">
    <location>
        <begin position="474"/>
        <end position="502"/>
    </location>
</feature>
<accession>A0ABZ1W2P9</accession>
<keyword evidence="6" id="KW-0046">Antibiotic resistance</keyword>
<comment type="subcellular location">
    <subcellularLocation>
        <location evidence="1">Cell membrane</location>
        <topology evidence="1">Multi-pass membrane protein</topology>
    </subcellularLocation>
</comment>
<dbReference type="RefSeq" id="WP_329500344.1">
    <property type="nucleotide sequence ID" value="NZ_CP108460.1"/>
</dbReference>
<gene>
    <name evidence="10" type="ORF">OG469_05875</name>
</gene>
<keyword evidence="4 8" id="KW-1133">Transmembrane helix</keyword>
<protein>
    <submittedName>
        <fullName evidence="10">MFS transporter</fullName>
    </submittedName>
</protein>
<sequence>MTQPDPGRYEAADPGAGRKTSVRWVLACLSLSVLLPSLGTSIANVGLPTMAHAFGASFQAVQWIVLAYLLAVTTLIVSVGRLGDLIGRRRLLLVGITLFTAASVLCGLAPALWLLIAARAAQGVGAAVMMALTMAFVGETVPKERTGRAMGLLGTMSAIGTALGPSLGGLLISGLGWRAIFLVNLPLGLLALLLTRRHLPVDRPRPATGRARFDHAGTVLLALTLGAYALAMTLGRGSFGAPTLALLVAAVLGAGLFLRVEARAASPLIRPAVFRDRALSSSLAMSALVSTVMMATLVVGPFYLSRGLGLGEAPVGLVLSVGPLVAAVAGVPAGRVADRFGGARTTVLGLTAVAAGCLALALLPARFGVAGYLAPIVVVTAGYAVFQTANNTAVMADVRPDRRGVVSGMLNLSRNLGLVTGASVMGAVFALASAAADVTTARPDAVATGMRITFAVAAALIVLALAVAFAGRPTARRGDSGRTAAGEGAVDGAGRPEPAGRA</sequence>
<evidence type="ECO:0000313" key="11">
    <source>
        <dbReference type="Proteomes" id="UP001432014"/>
    </source>
</evidence>
<dbReference type="Pfam" id="PF07690">
    <property type="entry name" value="MFS_1"/>
    <property type="match status" value="1"/>
</dbReference>
<feature type="transmembrane region" description="Helical" evidence="8">
    <location>
        <begin position="448"/>
        <end position="470"/>
    </location>
</feature>
<keyword evidence="2" id="KW-0813">Transport</keyword>
<organism evidence="10 11">
    <name type="scientific">Kitasatospora herbaricolor</name>
    <dbReference type="NCBI Taxonomy" id="68217"/>
    <lineage>
        <taxon>Bacteria</taxon>
        <taxon>Bacillati</taxon>
        <taxon>Actinomycetota</taxon>
        <taxon>Actinomycetes</taxon>
        <taxon>Kitasatosporales</taxon>
        <taxon>Streptomycetaceae</taxon>
        <taxon>Kitasatospora</taxon>
    </lineage>
</organism>
<dbReference type="InterPro" id="IPR020846">
    <property type="entry name" value="MFS_dom"/>
</dbReference>
<feature type="transmembrane region" description="Helical" evidence="8">
    <location>
        <begin position="60"/>
        <end position="79"/>
    </location>
</feature>
<keyword evidence="5 8" id="KW-0472">Membrane</keyword>
<evidence type="ECO:0000256" key="2">
    <source>
        <dbReference type="ARBA" id="ARBA00022448"/>
    </source>
</evidence>
<evidence type="ECO:0000256" key="4">
    <source>
        <dbReference type="ARBA" id="ARBA00022989"/>
    </source>
</evidence>
<dbReference type="Proteomes" id="UP001432014">
    <property type="component" value="Chromosome"/>
</dbReference>
<dbReference type="PROSITE" id="PS50850">
    <property type="entry name" value="MFS"/>
    <property type="match status" value="1"/>
</dbReference>
<reference evidence="10 11" key="1">
    <citation type="submission" date="2022-10" db="EMBL/GenBank/DDBJ databases">
        <title>The complete genomes of actinobacterial strains from the NBC collection.</title>
        <authorList>
            <person name="Joergensen T.S."/>
            <person name="Alvarez Arevalo M."/>
            <person name="Sterndorff E.B."/>
            <person name="Faurdal D."/>
            <person name="Vuksanovic O."/>
            <person name="Mourched A.-S."/>
            <person name="Charusanti P."/>
            <person name="Shaw S."/>
            <person name="Blin K."/>
            <person name="Weber T."/>
        </authorList>
    </citation>
    <scope>NUCLEOTIDE SEQUENCE [LARGE SCALE GENOMIC DNA]</scope>
    <source>
        <strain evidence="10 11">NBC_01247</strain>
    </source>
</reference>
<dbReference type="EMBL" id="CP108482">
    <property type="protein sequence ID" value="WUS55084.1"/>
    <property type="molecule type" value="Genomic_DNA"/>
</dbReference>
<feature type="transmembrane region" description="Helical" evidence="8">
    <location>
        <begin position="21"/>
        <end position="40"/>
    </location>
</feature>
<feature type="transmembrane region" description="Helical" evidence="8">
    <location>
        <begin position="216"/>
        <end position="233"/>
    </location>
</feature>
<proteinExistence type="predicted"/>
<evidence type="ECO:0000256" key="3">
    <source>
        <dbReference type="ARBA" id="ARBA00022692"/>
    </source>
</evidence>
<evidence type="ECO:0000256" key="5">
    <source>
        <dbReference type="ARBA" id="ARBA00023136"/>
    </source>
</evidence>
<dbReference type="PANTHER" id="PTHR42718:SF9">
    <property type="entry name" value="MAJOR FACILITATOR SUPERFAMILY MULTIDRUG TRANSPORTER MFSC"/>
    <property type="match status" value="1"/>
</dbReference>
<feature type="transmembrane region" description="Helical" evidence="8">
    <location>
        <begin position="150"/>
        <end position="171"/>
    </location>
</feature>
<feature type="transmembrane region" description="Helical" evidence="8">
    <location>
        <begin position="369"/>
        <end position="386"/>
    </location>
</feature>
<feature type="domain" description="Major facilitator superfamily (MFS) profile" evidence="9">
    <location>
        <begin position="25"/>
        <end position="476"/>
    </location>
</feature>
<feature type="transmembrane region" description="Helical" evidence="8">
    <location>
        <begin position="279"/>
        <end position="303"/>
    </location>
</feature>
<evidence type="ECO:0000256" key="1">
    <source>
        <dbReference type="ARBA" id="ARBA00004651"/>
    </source>
</evidence>
<dbReference type="Gene3D" id="1.20.1720.10">
    <property type="entry name" value="Multidrug resistance protein D"/>
    <property type="match status" value="1"/>
</dbReference>
<feature type="transmembrane region" description="Helical" evidence="8">
    <location>
        <begin position="177"/>
        <end position="195"/>
    </location>
</feature>
<feature type="transmembrane region" description="Helical" evidence="8">
    <location>
        <begin position="120"/>
        <end position="138"/>
    </location>
</feature>
<name>A0ABZ1W2P9_9ACTN</name>
<dbReference type="InterPro" id="IPR011701">
    <property type="entry name" value="MFS"/>
</dbReference>
<dbReference type="PANTHER" id="PTHR42718">
    <property type="entry name" value="MAJOR FACILITATOR SUPERFAMILY MULTIDRUG TRANSPORTER MFSC"/>
    <property type="match status" value="1"/>
</dbReference>
<evidence type="ECO:0000313" key="10">
    <source>
        <dbReference type="EMBL" id="WUS55084.1"/>
    </source>
</evidence>
<evidence type="ECO:0000256" key="6">
    <source>
        <dbReference type="ARBA" id="ARBA00023251"/>
    </source>
</evidence>
<keyword evidence="3 8" id="KW-0812">Transmembrane</keyword>
<feature type="transmembrane region" description="Helical" evidence="8">
    <location>
        <begin position="315"/>
        <end position="333"/>
    </location>
</feature>
<feature type="transmembrane region" description="Helical" evidence="8">
    <location>
        <begin position="239"/>
        <end position="258"/>
    </location>
</feature>
<evidence type="ECO:0000259" key="9">
    <source>
        <dbReference type="PROSITE" id="PS50850"/>
    </source>
</evidence>
<evidence type="ECO:0000256" key="8">
    <source>
        <dbReference type="SAM" id="Phobius"/>
    </source>
</evidence>
<feature type="transmembrane region" description="Helical" evidence="8">
    <location>
        <begin position="345"/>
        <end position="363"/>
    </location>
</feature>
<dbReference type="InterPro" id="IPR036259">
    <property type="entry name" value="MFS_trans_sf"/>
</dbReference>
<evidence type="ECO:0000256" key="7">
    <source>
        <dbReference type="SAM" id="MobiDB-lite"/>
    </source>
</evidence>
<dbReference type="PRINTS" id="PR01036">
    <property type="entry name" value="TCRTETB"/>
</dbReference>